<evidence type="ECO:0000313" key="2">
    <source>
        <dbReference type="EMBL" id="MDQ0681430.1"/>
    </source>
</evidence>
<dbReference type="PANTHER" id="PTHR34846:SF5">
    <property type="entry name" value="CARBOXYMUCONOLACTONE DECARBOXYLASE-LIKE DOMAIN-CONTAINING PROTEIN"/>
    <property type="match status" value="1"/>
</dbReference>
<dbReference type="SUPFAM" id="SSF69118">
    <property type="entry name" value="AhpD-like"/>
    <property type="match status" value="1"/>
</dbReference>
<sequence>MTPDDAPPGIEPLPVEEWSPEVRAVWTAASLKGSEDRLPAHLTDLPDTLNLTRVLARHPRLAVALYPLSTLVNAGLLSARDRELVTLRTALRTGSGYLWSHHYETAQAVGLTEAEVSRTADDPATAAWSPHEAALITAVDDVCDTSVIGSAARRRLRRTYDDAQVLELLALVGTYRLLAAVLNTSGAALDAWRPERPLPSVTLSTGAHTAE</sequence>
<protein>
    <submittedName>
        <fullName evidence="2">4-carboxymuconolactone decarboxylase</fullName>
        <ecNumber evidence="2">4.1.1.44</ecNumber>
    </submittedName>
</protein>
<proteinExistence type="predicted"/>
<organism evidence="2 3">
    <name type="scientific">Streptomyces achromogenes</name>
    <dbReference type="NCBI Taxonomy" id="67255"/>
    <lineage>
        <taxon>Bacteria</taxon>
        <taxon>Bacillati</taxon>
        <taxon>Actinomycetota</taxon>
        <taxon>Actinomycetes</taxon>
        <taxon>Kitasatosporales</taxon>
        <taxon>Streptomycetaceae</taxon>
        <taxon>Streptomyces</taxon>
    </lineage>
</organism>
<dbReference type="Pfam" id="PF02627">
    <property type="entry name" value="CMD"/>
    <property type="match status" value="1"/>
</dbReference>
<keyword evidence="3" id="KW-1185">Reference proteome</keyword>
<dbReference type="InterPro" id="IPR003779">
    <property type="entry name" value="CMD-like"/>
</dbReference>
<dbReference type="GO" id="GO:0047575">
    <property type="term" value="F:4-carboxymuconolactone decarboxylase activity"/>
    <property type="evidence" value="ECO:0007669"/>
    <property type="project" value="UniProtKB-EC"/>
</dbReference>
<dbReference type="EMBL" id="JAUSYA010000001">
    <property type="protein sequence ID" value="MDQ0681430.1"/>
    <property type="molecule type" value="Genomic_DNA"/>
</dbReference>
<dbReference type="Gene3D" id="1.20.1290.10">
    <property type="entry name" value="AhpD-like"/>
    <property type="match status" value="1"/>
</dbReference>
<dbReference type="PANTHER" id="PTHR34846">
    <property type="entry name" value="4-CARBOXYMUCONOLACTONE DECARBOXYLASE FAMILY PROTEIN (AFU_ORTHOLOGUE AFUA_6G11590)"/>
    <property type="match status" value="1"/>
</dbReference>
<dbReference type="RefSeq" id="WP_307039461.1">
    <property type="nucleotide sequence ID" value="NZ_JAUSYA010000001.1"/>
</dbReference>
<accession>A0ABU0PSR7</accession>
<evidence type="ECO:0000313" key="3">
    <source>
        <dbReference type="Proteomes" id="UP001243364"/>
    </source>
</evidence>
<comment type="caution">
    <text evidence="2">The sequence shown here is derived from an EMBL/GenBank/DDBJ whole genome shotgun (WGS) entry which is preliminary data.</text>
</comment>
<dbReference type="InterPro" id="IPR029032">
    <property type="entry name" value="AhpD-like"/>
</dbReference>
<name>A0ABU0PSR7_STRAH</name>
<feature type="domain" description="Carboxymuconolactone decarboxylase-like" evidence="1">
    <location>
        <begin position="74"/>
        <end position="140"/>
    </location>
</feature>
<gene>
    <name evidence="2" type="ORF">QFZ56_000393</name>
</gene>
<dbReference type="Proteomes" id="UP001243364">
    <property type="component" value="Unassembled WGS sequence"/>
</dbReference>
<keyword evidence="2" id="KW-0456">Lyase</keyword>
<dbReference type="EC" id="4.1.1.44" evidence="2"/>
<reference evidence="2 3" key="1">
    <citation type="submission" date="2023-07" db="EMBL/GenBank/DDBJ databases">
        <title>Comparative genomics of wheat-associated soil bacteria to identify genetic determinants of phenazine resistance.</title>
        <authorList>
            <person name="Mouncey N."/>
        </authorList>
    </citation>
    <scope>NUCLEOTIDE SEQUENCE [LARGE SCALE GENOMIC DNA]</scope>
    <source>
        <strain evidence="2 3">W4I19-2</strain>
    </source>
</reference>
<evidence type="ECO:0000259" key="1">
    <source>
        <dbReference type="Pfam" id="PF02627"/>
    </source>
</evidence>